<evidence type="ECO:0000313" key="4">
    <source>
        <dbReference type="RefSeq" id="XP_031434343.1"/>
    </source>
</evidence>
<reference evidence="4" key="1">
    <citation type="submission" date="2025-08" db="UniProtKB">
        <authorList>
            <consortium name="RefSeq"/>
        </authorList>
    </citation>
    <scope>IDENTIFICATION</scope>
</reference>
<name>A0A6P8G355_CLUHA</name>
<dbReference type="AlphaFoldDB" id="A0A6P8G355"/>
<dbReference type="InterPro" id="IPR003598">
    <property type="entry name" value="Ig_sub2"/>
</dbReference>
<sequence>MSQKLRLECTFTGAPKMFVTWYKDGKQLYASYRHNTKIVGNACILEALHACKSETSGIYSCEVSNSYGTDICHAEVNTAPDTPRFAKTLTSHSLKKGEKLHLKCSFTGAEKMFVTWYKDGKQLYGSYRHNTKLTGNSCVLEGLHESNRDTTGRYSCEISNSYGRDICHAQINFGTGVYCLSIGKLLA</sequence>
<dbReference type="PANTHER" id="PTHR47633:SF4">
    <property type="entry name" value="MYOPALLADIN ISOFORM X1"/>
    <property type="match status" value="1"/>
</dbReference>
<dbReference type="PANTHER" id="PTHR47633">
    <property type="entry name" value="IMMUNOGLOBULIN"/>
    <property type="match status" value="1"/>
</dbReference>
<dbReference type="PROSITE" id="PS50835">
    <property type="entry name" value="IG_LIKE"/>
    <property type="match status" value="2"/>
</dbReference>
<dbReference type="FunFam" id="2.60.40.10:FF:000107">
    <property type="entry name" value="Myosin, light chain kinase a"/>
    <property type="match status" value="2"/>
</dbReference>
<proteinExistence type="predicted"/>
<keyword evidence="1" id="KW-0393">Immunoglobulin domain</keyword>
<evidence type="ECO:0000256" key="1">
    <source>
        <dbReference type="ARBA" id="ARBA00023319"/>
    </source>
</evidence>
<dbReference type="Gene3D" id="2.60.40.10">
    <property type="entry name" value="Immunoglobulins"/>
    <property type="match status" value="2"/>
</dbReference>
<dbReference type="Proteomes" id="UP000515152">
    <property type="component" value="Chromosome 2"/>
</dbReference>
<dbReference type="SMART" id="SM00408">
    <property type="entry name" value="IGc2"/>
    <property type="match status" value="2"/>
</dbReference>
<gene>
    <name evidence="4" type="primary">LOC116223000</name>
</gene>
<dbReference type="OrthoDB" id="5969272at2759"/>
<dbReference type="InterPro" id="IPR013098">
    <property type="entry name" value="Ig_I-set"/>
</dbReference>
<dbReference type="KEGG" id="char:116223000"/>
<feature type="domain" description="Ig-like" evidence="2">
    <location>
        <begin position="1"/>
        <end position="77"/>
    </location>
</feature>
<dbReference type="Pfam" id="PF07679">
    <property type="entry name" value="I-set"/>
    <property type="match status" value="2"/>
</dbReference>
<dbReference type="SUPFAM" id="SSF48726">
    <property type="entry name" value="Immunoglobulin"/>
    <property type="match status" value="2"/>
</dbReference>
<dbReference type="GO" id="GO:0055013">
    <property type="term" value="P:cardiac muscle cell development"/>
    <property type="evidence" value="ECO:0007669"/>
    <property type="project" value="UniProtKB-ARBA"/>
</dbReference>
<organism evidence="3 4">
    <name type="scientific">Clupea harengus</name>
    <name type="common">Atlantic herring</name>
    <dbReference type="NCBI Taxonomy" id="7950"/>
    <lineage>
        <taxon>Eukaryota</taxon>
        <taxon>Metazoa</taxon>
        <taxon>Chordata</taxon>
        <taxon>Craniata</taxon>
        <taxon>Vertebrata</taxon>
        <taxon>Euteleostomi</taxon>
        <taxon>Actinopterygii</taxon>
        <taxon>Neopterygii</taxon>
        <taxon>Teleostei</taxon>
        <taxon>Clupei</taxon>
        <taxon>Clupeiformes</taxon>
        <taxon>Clupeoidei</taxon>
        <taxon>Clupeidae</taxon>
        <taxon>Clupea</taxon>
    </lineage>
</organism>
<dbReference type="GO" id="GO:0003007">
    <property type="term" value="P:heart morphogenesis"/>
    <property type="evidence" value="ECO:0007669"/>
    <property type="project" value="UniProtKB-ARBA"/>
</dbReference>
<protein>
    <submittedName>
        <fullName evidence="4">Titin-like</fullName>
    </submittedName>
</protein>
<dbReference type="GeneID" id="116223000"/>
<feature type="domain" description="Ig-like" evidence="2">
    <location>
        <begin position="83"/>
        <end position="172"/>
    </location>
</feature>
<dbReference type="InterPro" id="IPR007110">
    <property type="entry name" value="Ig-like_dom"/>
</dbReference>
<dbReference type="InterPro" id="IPR036179">
    <property type="entry name" value="Ig-like_dom_sf"/>
</dbReference>
<evidence type="ECO:0000313" key="3">
    <source>
        <dbReference type="Proteomes" id="UP000515152"/>
    </source>
</evidence>
<accession>A0A6P8G355</accession>
<dbReference type="CDD" id="cd00096">
    <property type="entry name" value="Ig"/>
    <property type="match status" value="1"/>
</dbReference>
<evidence type="ECO:0000259" key="2">
    <source>
        <dbReference type="PROSITE" id="PS50835"/>
    </source>
</evidence>
<dbReference type="RefSeq" id="XP_031434343.1">
    <property type="nucleotide sequence ID" value="XM_031578483.2"/>
</dbReference>
<dbReference type="InterPro" id="IPR013783">
    <property type="entry name" value="Ig-like_fold"/>
</dbReference>
<keyword evidence="3" id="KW-1185">Reference proteome</keyword>